<feature type="region of interest" description="Disordered" evidence="2">
    <location>
        <begin position="27"/>
        <end position="115"/>
    </location>
</feature>
<dbReference type="Proteomes" id="UP000694411">
    <property type="component" value="Chromosome 5"/>
</dbReference>
<dbReference type="InterPro" id="IPR031320">
    <property type="entry name" value="GAGE"/>
</dbReference>
<dbReference type="AlphaFoldDB" id="A0A8D2G457"/>
<comment type="similarity">
    <text evidence="1">Belongs to the GAGE family.</text>
</comment>
<accession>A0A8D2G457</accession>
<evidence type="ECO:0000256" key="2">
    <source>
        <dbReference type="SAM" id="MobiDB-lite"/>
    </source>
</evidence>
<keyword evidence="5" id="KW-1185">Reference proteome</keyword>
<dbReference type="Pfam" id="PF05831">
    <property type="entry name" value="GAGE"/>
    <property type="match status" value="1"/>
</dbReference>
<sequence>MSQRGRSIYQARSIQFVQPEVTWPIVPKQFSHEPPEVEPPTLRQDPFTPAQERKDEGASAAQRPELEADGQELVQTKTGYERGDGPDVKGMCLPNPEPGKLPESEKQSALKDTLK</sequence>
<dbReference type="Ensembl" id="ENSTGET00000038713.1">
    <property type="protein sequence ID" value="ENSTGEP00000032606.1"/>
    <property type="gene ID" value="ENSTGEG00000026047.1"/>
</dbReference>
<reference evidence="4" key="3">
    <citation type="submission" date="2025-09" db="UniProtKB">
        <authorList>
            <consortium name="Ensembl"/>
        </authorList>
    </citation>
    <scope>IDENTIFICATION</scope>
</reference>
<organism evidence="4 5">
    <name type="scientific">Theropithecus gelada</name>
    <name type="common">Gelada baboon</name>
    <dbReference type="NCBI Taxonomy" id="9565"/>
    <lineage>
        <taxon>Eukaryota</taxon>
        <taxon>Metazoa</taxon>
        <taxon>Chordata</taxon>
        <taxon>Craniata</taxon>
        <taxon>Vertebrata</taxon>
        <taxon>Euteleostomi</taxon>
        <taxon>Mammalia</taxon>
        <taxon>Eutheria</taxon>
        <taxon>Euarchontoglires</taxon>
        <taxon>Primates</taxon>
        <taxon>Haplorrhini</taxon>
        <taxon>Catarrhini</taxon>
        <taxon>Cercopithecidae</taxon>
        <taxon>Cercopithecinae</taxon>
        <taxon>Theropithecus</taxon>
    </lineage>
</organism>
<reference evidence="4" key="1">
    <citation type="submission" date="2018-05" db="EMBL/GenBank/DDBJ databases">
        <title>Whole genome of Theropithecus gelada.</title>
        <authorList>
            <person name="Chiou K.L."/>
            <person name="Snyder-Mackler N."/>
        </authorList>
    </citation>
    <scope>NUCLEOTIDE SEQUENCE [LARGE SCALE GENOMIC DNA]</scope>
</reference>
<proteinExistence type="inferred from homology"/>
<evidence type="ECO:0000259" key="3">
    <source>
        <dbReference type="SMART" id="SM01379"/>
    </source>
</evidence>
<feature type="compositionally biased region" description="Basic and acidic residues" evidence="2">
    <location>
        <begin position="100"/>
        <end position="115"/>
    </location>
</feature>
<dbReference type="InterPro" id="IPR008625">
    <property type="entry name" value="GAGE_fam"/>
</dbReference>
<protein>
    <recommendedName>
        <fullName evidence="3">GAGE domain-containing protein</fullName>
    </recommendedName>
</protein>
<name>A0A8D2G457_THEGE</name>
<dbReference type="SMART" id="SM01379">
    <property type="entry name" value="GAGE"/>
    <property type="match status" value="1"/>
</dbReference>
<dbReference type="PANTHER" id="PTHR14047:SF33">
    <property type="entry name" value="X ANTIGEN FAMILY MEMBER 5"/>
    <property type="match status" value="1"/>
</dbReference>
<feature type="domain" description="GAGE" evidence="3">
    <location>
        <begin position="1"/>
        <end position="110"/>
    </location>
</feature>
<dbReference type="PANTHER" id="PTHR14047">
    <property type="entry name" value="P ANTIGEN FAMILY MEMBER 5-RELATED"/>
    <property type="match status" value="1"/>
</dbReference>
<evidence type="ECO:0000313" key="5">
    <source>
        <dbReference type="Proteomes" id="UP000694411"/>
    </source>
</evidence>
<evidence type="ECO:0000256" key="1">
    <source>
        <dbReference type="ARBA" id="ARBA00007043"/>
    </source>
</evidence>
<reference evidence="4" key="2">
    <citation type="submission" date="2025-08" db="UniProtKB">
        <authorList>
            <consortium name="Ensembl"/>
        </authorList>
    </citation>
    <scope>IDENTIFICATION</scope>
</reference>
<evidence type="ECO:0000313" key="4">
    <source>
        <dbReference type="Ensembl" id="ENSTGEP00000032606.1"/>
    </source>
</evidence>